<evidence type="ECO:0000256" key="4">
    <source>
        <dbReference type="PIRSR" id="PIRSR602401-1"/>
    </source>
</evidence>
<keyword evidence="2 4" id="KW-0479">Metal-binding</keyword>
<accession>G3JQR3</accession>
<protein>
    <submittedName>
        <fullName evidence="6">Cytochrome P450 monooxygenase, putative</fullName>
    </submittedName>
</protein>
<dbReference type="Gene3D" id="1.10.630.10">
    <property type="entry name" value="Cytochrome P450"/>
    <property type="match status" value="1"/>
</dbReference>
<dbReference type="GO" id="GO:0004497">
    <property type="term" value="F:monooxygenase activity"/>
    <property type="evidence" value="ECO:0007669"/>
    <property type="project" value="UniProtKB-KW"/>
</dbReference>
<keyword evidence="6" id="KW-0503">Monooxygenase</keyword>
<feature type="transmembrane region" description="Helical" evidence="5">
    <location>
        <begin position="14"/>
        <end position="34"/>
    </location>
</feature>
<name>G3JQR3_CORMM</name>
<evidence type="ECO:0000256" key="3">
    <source>
        <dbReference type="ARBA" id="ARBA00023004"/>
    </source>
</evidence>
<feature type="binding site" description="axial binding residue" evidence="4">
    <location>
        <position position="457"/>
    </location>
    <ligand>
        <name>heme</name>
        <dbReference type="ChEBI" id="CHEBI:30413"/>
    </ligand>
    <ligandPart>
        <name>Fe</name>
        <dbReference type="ChEBI" id="CHEBI:18248"/>
    </ligandPart>
</feature>
<dbReference type="GO" id="GO:0020037">
    <property type="term" value="F:heme binding"/>
    <property type="evidence" value="ECO:0007669"/>
    <property type="project" value="InterPro"/>
</dbReference>
<organism evidence="6 7">
    <name type="scientific">Cordyceps militaris (strain CM01)</name>
    <name type="common">Caterpillar fungus</name>
    <dbReference type="NCBI Taxonomy" id="983644"/>
    <lineage>
        <taxon>Eukaryota</taxon>
        <taxon>Fungi</taxon>
        <taxon>Dikarya</taxon>
        <taxon>Ascomycota</taxon>
        <taxon>Pezizomycotina</taxon>
        <taxon>Sordariomycetes</taxon>
        <taxon>Hypocreomycetidae</taxon>
        <taxon>Hypocreales</taxon>
        <taxon>Cordycipitaceae</taxon>
        <taxon>Cordyceps</taxon>
    </lineage>
</organism>
<dbReference type="PANTHER" id="PTHR24305">
    <property type="entry name" value="CYTOCHROME P450"/>
    <property type="match status" value="1"/>
</dbReference>
<proteinExistence type="predicted"/>
<dbReference type="GeneID" id="18169352"/>
<dbReference type="KEGG" id="cmt:CCM_07341"/>
<reference evidence="6 7" key="1">
    <citation type="journal article" date="2011" name="Genome Biol.">
        <title>Genome sequence of the insect pathogenic fungus Cordyceps militaris, a valued traditional Chinese medicine.</title>
        <authorList>
            <person name="Zheng P."/>
            <person name="Xia Y."/>
            <person name="Xiao G."/>
            <person name="Xiong C."/>
            <person name="Hu X."/>
            <person name="Zhang S."/>
            <person name="Zheng H."/>
            <person name="Huang Y."/>
            <person name="Zhou Y."/>
            <person name="Wang S."/>
            <person name="Zhao G.P."/>
            <person name="Liu X."/>
            <person name="St Leger R.J."/>
            <person name="Wang C."/>
        </authorList>
    </citation>
    <scope>NUCLEOTIDE SEQUENCE [LARGE SCALE GENOMIC DNA]</scope>
    <source>
        <strain evidence="6 7">CM01</strain>
    </source>
</reference>
<evidence type="ECO:0000256" key="2">
    <source>
        <dbReference type="ARBA" id="ARBA00022723"/>
    </source>
</evidence>
<keyword evidence="5" id="KW-0812">Transmembrane</keyword>
<comment type="cofactor">
    <cofactor evidence="4">
        <name>heme</name>
        <dbReference type="ChEBI" id="CHEBI:30413"/>
    </cofactor>
</comment>
<sequence length="536" mass="60682">MAVFEIFIESLRGYSLTSAVSVVLIVALVLSLVARLHQFHRLRHFDGPLLAGFSRLWLLQTVWGGKSHLIFWDVTSKYGSIARVGPNDLITSDPELVKHMHSVRSAYRRSDWYDGIRFDPNKDNLASLRNEAEHKTLRAKMAAGYSGREIDGLELKVDENILRFMHLLAKYASANQVLDLARKVQYFTLDVISDISFGKPFGFLETDSDIYRYIETTERAFPLLMMTTVVPFWVKIRASRLLRSAMPSESDRFGLVAAERFGKSPKVQRDMLGSFVSHGLSQSEVESEILLQMYSSERSLLHLIRSLTWQSSVAGSDTTATAIRSTLLYISTSPRIHAKMRQEIDDTPLSDTVVSEETARSMPYLQAVIKEGLRMFPPVAGLMAKEAPAGGHYWKGVFIPGGTHVGVCAWGIFRRQDIWGTDANEFRPERWLDSTPEQLGRMEGTLELIFSHGRWQCLGRSIALMELNKIFVQILRQFDVSVCDPTNPWKVYNCGIFSQRDFYPTPYVASLLKKLLMPGSGMFTTTRVRPFLISAT</sequence>
<dbReference type="RefSeq" id="XP_006672545.1">
    <property type="nucleotide sequence ID" value="XM_006672482.1"/>
</dbReference>
<dbReference type="InterPro" id="IPR002401">
    <property type="entry name" value="Cyt_P450_E_grp-I"/>
</dbReference>
<dbReference type="OrthoDB" id="1470350at2759"/>
<dbReference type="GO" id="GO:0005506">
    <property type="term" value="F:iron ion binding"/>
    <property type="evidence" value="ECO:0007669"/>
    <property type="project" value="InterPro"/>
</dbReference>
<keyword evidence="7" id="KW-1185">Reference proteome</keyword>
<dbReference type="PANTHER" id="PTHR24305:SF168">
    <property type="entry name" value="P450, PUTATIVE (EUROFUNG)-RELATED"/>
    <property type="match status" value="1"/>
</dbReference>
<dbReference type="InParanoid" id="G3JQR3"/>
<dbReference type="InterPro" id="IPR036396">
    <property type="entry name" value="Cyt_P450_sf"/>
</dbReference>
<keyword evidence="5" id="KW-0472">Membrane</keyword>
<dbReference type="PRINTS" id="PR00463">
    <property type="entry name" value="EP450I"/>
</dbReference>
<dbReference type="HOGENOM" id="CLU_001570_14_0_1"/>
<keyword evidence="1 4" id="KW-0349">Heme</keyword>
<dbReference type="InterPro" id="IPR050121">
    <property type="entry name" value="Cytochrome_P450_monoxygenase"/>
</dbReference>
<dbReference type="AlphaFoldDB" id="G3JQR3"/>
<keyword evidence="5" id="KW-1133">Transmembrane helix</keyword>
<dbReference type="PRINTS" id="PR00385">
    <property type="entry name" value="P450"/>
</dbReference>
<dbReference type="OMA" id="VYKYIQI"/>
<dbReference type="InterPro" id="IPR001128">
    <property type="entry name" value="Cyt_P450"/>
</dbReference>
<evidence type="ECO:0000256" key="5">
    <source>
        <dbReference type="SAM" id="Phobius"/>
    </source>
</evidence>
<dbReference type="CDD" id="cd11060">
    <property type="entry name" value="CYP57A1-like"/>
    <property type="match status" value="1"/>
</dbReference>
<evidence type="ECO:0000313" key="6">
    <source>
        <dbReference type="EMBL" id="EGX89089.1"/>
    </source>
</evidence>
<dbReference type="Pfam" id="PF00067">
    <property type="entry name" value="p450"/>
    <property type="match status" value="1"/>
</dbReference>
<dbReference type="VEuPathDB" id="FungiDB:CCM_07341"/>
<evidence type="ECO:0000256" key="1">
    <source>
        <dbReference type="ARBA" id="ARBA00022617"/>
    </source>
</evidence>
<evidence type="ECO:0000313" key="7">
    <source>
        <dbReference type="Proteomes" id="UP000001610"/>
    </source>
</evidence>
<keyword evidence="6" id="KW-0560">Oxidoreductase</keyword>
<dbReference type="SUPFAM" id="SSF48264">
    <property type="entry name" value="Cytochrome P450"/>
    <property type="match status" value="1"/>
</dbReference>
<dbReference type="eggNOG" id="KOG0158">
    <property type="taxonomic scope" value="Eukaryota"/>
</dbReference>
<dbReference type="Proteomes" id="UP000001610">
    <property type="component" value="Unassembled WGS sequence"/>
</dbReference>
<dbReference type="EMBL" id="JH126404">
    <property type="protein sequence ID" value="EGX89089.1"/>
    <property type="molecule type" value="Genomic_DNA"/>
</dbReference>
<dbReference type="GO" id="GO:0016705">
    <property type="term" value="F:oxidoreductase activity, acting on paired donors, with incorporation or reduction of molecular oxygen"/>
    <property type="evidence" value="ECO:0007669"/>
    <property type="project" value="InterPro"/>
</dbReference>
<keyword evidence="3 4" id="KW-0408">Iron</keyword>
<dbReference type="STRING" id="983644.G3JQR3"/>
<gene>
    <name evidence="6" type="ORF">CCM_07341</name>
</gene>